<accession>A0ABD5WMX6</accession>
<proteinExistence type="predicted"/>
<name>A0ABD5WMX6_9EURY</name>
<dbReference type="InterPro" id="IPR011707">
    <property type="entry name" value="Cu-oxidase-like_N"/>
</dbReference>
<evidence type="ECO:0000313" key="4">
    <source>
        <dbReference type="Proteomes" id="UP001596407"/>
    </source>
</evidence>
<evidence type="ECO:0000259" key="1">
    <source>
        <dbReference type="Pfam" id="PF07732"/>
    </source>
</evidence>
<keyword evidence="4" id="KW-1185">Reference proteome</keyword>
<dbReference type="Pfam" id="PF07732">
    <property type="entry name" value="Cu-oxidase_3"/>
    <property type="match status" value="1"/>
</dbReference>
<sequence>MTPTSRKGGTHRYEIELTEFDQTVLPTSMGLDTTVWGYGGSYPAPTIEARPDRPVEVEYINNLPTDHLLSVDERVHGAEPRPPSRGL</sequence>
<dbReference type="SUPFAM" id="SSF49503">
    <property type="entry name" value="Cupredoxins"/>
    <property type="match status" value="1"/>
</dbReference>
<reference evidence="3" key="3">
    <citation type="submission" date="2024-09" db="EMBL/GenBank/DDBJ databases">
        <authorList>
            <person name="Sun Q."/>
        </authorList>
    </citation>
    <scope>NUCLEOTIDE SEQUENCE</scope>
    <source>
        <strain evidence="3">CCM 7472</strain>
    </source>
</reference>
<dbReference type="Gene3D" id="2.60.40.420">
    <property type="entry name" value="Cupredoxins - blue copper proteins"/>
    <property type="match status" value="1"/>
</dbReference>
<dbReference type="AlphaFoldDB" id="A0ABD5WMX6"/>
<evidence type="ECO:0000313" key="2">
    <source>
        <dbReference type="EMBL" id="MFC7079134.1"/>
    </source>
</evidence>
<gene>
    <name evidence="2" type="ORF">ACFQJ6_02255</name>
    <name evidence="3" type="ORF">ACFQJ6_02810</name>
</gene>
<dbReference type="EMBL" id="JBHSZH010000002">
    <property type="protein sequence ID" value="MFC7079134.1"/>
    <property type="molecule type" value="Genomic_DNA"/>
</dbReference>
<reference evidence="4" key="2">
    <citation type="journal article" date="2019" name="Int. J. Syst. Evol. Microbiol.">
        <title>The Global Catalogue of Microorganisms (GCM) 10K type strain sequencing project: providing services to taxonomists for standard genome sequencing and annotation.</title>
        <authorList>
            <consortium name="The Broad Institute Genomics Platform"/>
            <consortium name="The Broad Institute Genome Sequencing Center for Infectious Disease"/>
            <person name="Wu L."/>
            <person name="Ma J."/>
        </authorList>
    </citation>
    <scope>NUCLEOTIDE SEQUENCE [LARGE SCALE GENOMIC DNA]</scope>
    <source>
        <strain evidence="4">DT72</strain>
    </source>
</reference>
<protein>
    <submittedName>
        <fullName evidence="3">Multicopper oxidase domain-containing protein</fullName>
    </submittedName>
</protein>
<comment type="caution">
    <text evidence="3">The sequence shown here is derived from an EMBL/GenBank/DDBJ whole genome shotgun (WGS) entry which is preliminary data.</text>
</comment>
<feature type="domain" description="Plastocyanin-like" evidence="1">
    <location>
        <begin position="29"/>
        <end position="71"/>
    </location>
</feature>
<reference evidence="3" key="1">
    <citation type="journal article" date="2014" name="Int. J. Syst. Evol. Microbiol.">
        <title>Complete genome sequence of Corynebacterium casei LMG S-19264T (=DSM 44701T), isolated from a smear-ripened cheese.</title>
        <authorList>
            <consortium name="US DOE Joint Genome Institute (JGI-PGF)"/>
            <person name="Walter F."/>
            <person name="Albersmeier A."/>
            <person name="Kalinowski J."/>
            <person name="Ruckert C."/>
        </authorList>
    </citation>
    <scope>NUCLEOTIDE SEQUENCE [LARGE SCALE GENOMIC DNA]</scope>
    <source>
        <strain evidence="3">CCM 7472</strain>
    </source>
</reference>
<dbReference type="Proteomes" id="UP001596407">
    <property type="component" value="Unassembled WGS sequence"/>
</dbReference>
<organism evidence="3 4">
    <name type="scientific">Halorussus caseinilyticus</name>
    <dbReference type="NCBI Taxonomy" id="3034025"/>
    <lineage>
        <taxon>Archaea</taxon>
        <taxon>Methanobacteriati</taxon>
        <taxon>Methanobacteriota</taxon>
        <taxon>Stenosarchaea group</taxon>
        <taxon>Halobacteria</taxon>
        <taxon>Halobacteriales</taxon>
        <taxon>Haladaptataceae</taxon>
        <taxon>Halorussus</taxon>
    </lineage>
</organism>
<dbReference type="EMBL" id="JBHSZH010000002">
    <property type="protein sequence ID" value="MFC7079228.1"/>
    <property type="molecule type" value="Genomic_DNA"/>
</dbReference>
<evidence type="ECO:0000313" key="3">
    <source>
        <dbReference type="EMBL" id="MFC7079228.1"/>
    </source>
</evidence>
<dbReference type="InterPro" id="IPR008972">
    <property type="entry name" value="Cupredoxin"/>
</dbReference>
<dbReference type="RefSeq" id="WP_382208647.1">
    <property type="nucleotide sequence ID" value="NZ_JBHSZH010000002.1"/>
</dbReference>